<dbReference type="AlphaFoldDB" id="A0A151CHP9"/>
<evidence type="ECO:0000313" key="3">
    <source>
        <dbReference type="Proteomes" id="UP000075359"/>
    </source>
</evidence>
<dbReference type="EMBL" id="LNKT01000006">
    <property type="protein sequence ID" value="KYJ87046.1"/>
    <property type="molecule type" value="Genomic_DNA"/>
</dbReference>
<evidence type="ECO:0000256" key="1">
    <source>
        <dbReference type="SAM" id="MobiDB-lite"/>
    </source>
</evidence>
<sequence length="166" mass="19764">MKMTEMEKWQRSLDRAKKSSANAKQRRQEIQDLKNAGVWQDPRTRYLDEDGYPLPDTPQWWLNLRRAWDANDRRYAVQKAVRPFNKGEPPQAPKRKKRYNKIERKPKVKHSEKMKLLLEDHGIHVSADGLLSDEFSEWRFCPNGRLQHGDEPAISVFYFLQHHADI</sequence>
<name>A0A151CHP9_9BACT</name>
<protein>
    <submittedName>
        <fullName evidence="2">Uncharacterized protein</fullName>
    </submittedName>
</protein>
<feature type="compositionally biased region" description="Basic and acidic residues" evidence="1">
    <location>
        <begin position="1"/>
        <end position="17"/>
    </location>
</feature>
<comment type="caution">
    <text evidence="2">The sequence shown here is derived from an EMBL/GenBank/DDBJ whole genome shotgun (WGS) entry which is preliminary data.</text>
</comment>
<dbReference type="RefSeq" id="WP_067329450.1">
    <property type="nucleotide sequence ID" value="NZ_LNKT01000006.1"/>
</dbReference>
<keyword evidence="3" id="KW-1185">Reference proteome</keyword>
<feature type="region of interest" description="Disordered" evidence="1">
    <location>
        <begin position="1"/>
        <end position="36"/>
    </location>
</feature>
<reference evidence="2 3" key="1">
    <citation type="submission" date="2015-11" db="EMBL/GenBank/DDBJ databases">
        <title>Draft genome of Sulfurovum riftiae 1812E, a member of the Epsilonproteobacteria isolated from the tube of the deep-sea hydrothermal vent tubewom Riftia pachyptila.</title>
        <authorList>
            <person name="Vetriani C."/>
            <person name="Giovannelli D."/>
        </authorList>
    </citation>
    <scope>NUCLEOTIDE SEQUENCE [LARGE SCALE GENOMIC DNA]</scope>
    <source>
        <strain evidence="2 3">1812E</strain>
    </source>
</reference>
<organism evidence="2 3">
    <name type="scientific">Sulfurovum riftiae</name>
    <dbReference type="NCBI Taxonomy" id="1630136"/>
    <lineage>
        <taxon>Bacteria</taxon>
        <taxon>Pseudomonadati</taxon>
        <taxon>Campylobacterota</taxon>
        <taxon>Epsilonproteobacteria</taxon>
        <taxon>Campylobacterales</taxon>
        <taxon>Sulfurovaceae</taxon>
        <taxon>Sulfurovum</taxon>
    </lineage>
</organism>
<dbReference type="Proteomes" id="UP000075359">
    <property type="component" value="Unassembled WGS sequence"/>
</dbReference>
<proteinExistence type="predicted"/>
<accession>A0A151CHP9</accession>
<feature type="region of interest" description="Disordered" evidence="1">
    <location>
        <begin position="80"/>
        <end position="104"/>
    </location>
</feature>
<gene>
    <name evidence="2" type="ORF">AS592_02350</name>
</gene>
<evidence type="ECO:0000313" key="2">
    <source>
        <dbReference type="EMBL" id="KYJ87046.1"/>
    </source>
</evidence>